<protein>
    <submittedName>
        <fullName evidence="2">Uncharacterized protein</fullName>
    </submittedName>
</protein>
<keyword evidence="3" id="KW-1185">Reference proteome</keyword>
<evidence type="ECO:0000313" key="2">
    <source>
        <dbReference type="EMBL" id="KAF3836060.1"/>
    </source>
</evidence>
<comment type="caution">
    <text evidence="2">The sequence shown here is derived from an EMBL/GenBank/DDBJ whole genome shotgun (WGS) entry which is preliminary data.</text>
</comment>
<feature type="compositionally biased region" description="Pro residues" evidence="1">
    <location>
        <begin position="46"/>
        <end position="55"/>
    </location>
</feature>
<organism evidence="2 3">
    <name type="scientific">Dissostichus mawsoni</name>
    <name type="common">Antarctic cod</name>
    <dbReference type="NCBI Taxonomy" id="36200"/>
    <lineage>
        <taxon>Eukaryota</taxon>
        <taxon>Metazoa</taxon>
        <taxon>Chordata</taxon>
        <taxon>Craniata</taxon>
        <taxon>Vertebrata</taxon>
        <taxon>Euteleostomi</taxon>
        <taxon>Actinopterygii</taxon>
        <taxon>Neopterygii</taxon>
        <taxon>Teleostei</taxon>
        <taxon>Neoteleostei</taxon>
        <taxon>Acanthomorphata</taxon>
        <taxon>Eupercaria</taxon>
        <taxon>Perciformes</taxon>
        <taxon>Notothenioidei</taxon>
        <taxon>Nototheniidae</taxon>
        <taxon>Dissostichus</taxon>
    </lineage>
</organism>
<dbReference type="EMBL" id="JAAKFY010000024">
    <property type="protein sequence ID" value="KAF3836060.1"/>
    <property type="molecule type" value="Genomic_DNA"/>
</dbReference>
<feature type="region of interest" description="Disordered" evidence="1">
    <location>
        <begin position="41"/>
        <end position="63"/>
    </location>
</feature>
<evidence type="ECO:0000313" key="3">
    <source>
        <dbReference type="Proteomes" id="UP000518266"/>
    </source>
</evidence>
<name>A0A7J5XGH0_DISMA</name>
<dbReference type="AlphaFoldDB" id="A0A7J5XGH0"/>
<accession>A0A7J5XGH0</accession>
<dbReference type="Proteomes" id="UP000518266">
    <property type="component" value="Unassembled WGS sequence"/>
</dbReference>
<evidence type="ECO:0000256" key="1">
    <source>
        <dbReference type="SAM" id="MobiDB-lite"/>
    </source>
</evidence>
<gene>
    <name evidence="2" type="ORF">F7725_028618</name>
</gene>
<proteinExistence type="predicted"/>
<sequence length="82" mass="8852">MGTAVLFKLPERSLWDGKAQLTQGKFPSFIPSLLLSFNPSLSTSAPSPPLPPPPATLDSLHPTHPYPSLSEKLSSYNMMAIC</sequence>
<reference evidence="2 3" key="1">
    <citation type="submission" date="2020-03" db="EMBL/GenBank/DDBJ databases">
        <title>Dissostichus mawsoni Genome sequencing and assembly.</title>
        <authorList>
            <person name="Park H."/>
        </authorList>
    </citation>
    <scope>NUCLEOTIDE SEQUENCE [LARGE SCALE GENOMIC DNA]</scope>
    <source>
        <strain evidence="2">DM0001</strain>
        <tissue evidence="2">Muscle</tissue>
    </source>
</reference>